<dbReference type="AlphaFoldDB" id="A0A1Q9DMJ7"/>
<organism evidence="2 3">
    <name type="scientific">Symbiodinium microadriaticum</name>
    <name type="common">Dinoflagellate</name>
    <name type="synonym">Zooxanthella microadriatica</name>
    <dbReference type="NCBI Taxonomy" id="2951"/>
    <lineage>
        <taxon>Eukaryota</taxon>
        <taxon>Sar</taxon>
        <taxon>Alveolata</taxon>
        <taxon>Dinophyceae</taxon>
        <taxon>Suessiales</taxon>
        <taxon>Symbiodiniaceae</taxon>
        <taxon>Symbiodinium</taxon>
    </lineage>
</organism>
<evidence type="ECO:0000256" key="1">
    <source>
        <dbReference type="SAM" id="MobiDB-lite"/>
    </source>
</evidence>
<dbReference type="Proteomes" id="UP000186817">
    <property type="component" value="Unassembled WGS sequence"/>
</dbReference>
<protein>
    <submittedName>
        <fullName evidence="2">Uncharacterized protein</fullName>
    </submittedName>
</protein>
<accession>A0A1Q9DMJ7</accession>
<dbReference type="OrthoDB" id="422205at2759"/>
<evidence type="ECO:0000313" key="2">
    <source>
        <dbReference type="EMBL" id="OLP96383.1"/>
    </source>
</evidence>
<dbReference type="EMBL" id="LSRX01000468">
    <property type="protein sequence ID" value="OLP96383.1"/>
    <property type="molecule type" value="Genomic_DNA"/>
</dbReference>
<keyword evidence="3" id="KW-1185">Reference proteome</keyword>
<feature type="region of interest" description="Disordered" evidence="1">
    <location>
        <begin position="398"/>
        <end position="420"/>
    </location>
</feature>
<evidence type="ECO:0000313" key="3">
    <source>
        <dbReference type="Proteomes" id="UP000186817"/>
    </source>
</evidence>
<reference evidence="2 3" key="1">
    <citation type="submission" date="2016-02" db="EMBL/GenBank/DDBJ databases">
        <title>Genome analysis of coral dinoflagellate symbionts highlights evolutionary adaptations to a symbiotic lifestyle.</title>
        <authorList>
            <person name="Aranda M."/>
            <person name="Li Y."/>
            <person name="Liew Y.J."/>
            <person name="Baumgarten S."/>
            <person name="Simakov O."/>
            <person name="Wilson M."/>
            <person name="Piel J."/>
            <person name="Ashoor H."/>
            <person name="Bougouffa S."/>
            <person name="Bajic V.B."/>
            <person name="Ryu T."/>
            <person name="Ravasi T."/>
            <person name="Bayer T."/>
            <person name="Micklem G."/>
            <person name="Kim H."/>
            <person name="Bhak J."/>
            <person name="Lajeunesse T.C."/>
            <person name="Voolstra C.R."/>
        </authorList>
    </citation>
    <scope>NUCLEOTIDE SEQUENCE [LARGE SCALE GENOMIC DNA]</scope>
    <source>
        <strain evidence="2 3">CCMP2467</strain>
    </source>
</reference>
<sequence length="508" mass="55692">MLGWRTAIPQQLLSESEAEEELLKEGEKRLAVGGQEFRSALPNDVWVLSDGCENAELIHNLLSRSQERLALEACAKDHAVGTSASGPIEATWPLLVSRQPAALDERVGCDGRPAARVHGVLRPVSGFWVDQVVRKVREEGSLETKTLLDGHPATAPLLGLMLQELRAVAFVEVDLVVPATGSLDCGPGGNSRVVRSRRLVRSRKEGTEEDILAGVSKAKTWASQARTGGRRCRRFWPCLEGCPPCYVVRTSGSDVAATLEALGDSSERLVLQPGVSSLCWVHTFDDSVVALDPAATSPLRGLADVFFSMRPLFDSWERAKVGLPRPRTPATTKTTDRLTIACLLSLDPTLTQEEVMGRLLNRSEASAWGEGAAVDLEEVVRDTMLAADQDQVLRQLATKRASQEKKAEKESQRQGRHRQTLRRRGNVDLVVRACQSFAVRVYKNDKNGRWKLTYSSFWAQASRSISWTAVGSKAAGAEAVRQGWKWAEIYEGLDISSEAMTMLNKLGA</sequence>
<feature type="compositionally biased region" description="Basic and acidic residues" evidence="1">
    <location>
        <begin position="401"/>
        <end position="413"/>
    </location>
</feature>
<proteinExistence type="predicted"/>
<gene>
    <name evidence="2" type="ORF">AK812_SmicGene21369</name>
</gene>
<comment type="caution">
    <text evidence="2">The sequence shown here is derived from an EMBL/GenBank/DDBJ whole genome shotgun (WGS) entry which is preliminary data.</text>
</comment>
<name>A0A1Q9DMJ7_SYMMI</name>